<gene>
    <name evidence="2" type="ORF">DHA2_7396</name>
</gene>
<comment type="caution">
    <text evidence="2">The sequence shown here is derived from an EMBL/GenBank/DDBJ whole genome shotgun (WGS) entry which is preliminary data.</text>
</comment>
<dbReference type="AlphaFoldDB" id="V6TIH6"/>
<organism evidence="2 3">
    <name type="scientific">Giardia intestinalis</name>
    <name type="common">Giardia lamblia</name>
    <dbReference type="NCBI Taxonomy" id="5741"/>
    <lineage>
        <taxon>Eukaryota</taxon>
        <taxon>Metamonada</taxon>
        <taxon>Diplomonadida</taxon>
        <taxon>Hexamitidae</taxon>
        <taxon>Giardiinae</taxon>
        <taxon>Giardia</taxon>
    </lineage>
</organism>
<name>V6TIH6_GIAIN</name>
<dbReference type="EMBL" id="AHGT01000017">
    <property type="protein sequence ID" value="ESU38127.1"/>
    <property type="molecule type" value="Genomic_DNA"/>
</dbReference>
<feature type="coiled-coil region" evidence="1">
    <location>
        <begin position="65"/>
        <end position="106"/>
    </location>
</feature>
<accession>V6TIH6</accession>
<proteinExistence type="predicted"/>
<reference evidence="2 3" key="2">
    <citation type="journal article" date="2013" name="Genome Biol. Evol.">
        <title>Genome sequencing of Giardia lamblia genotypes A2 and B isolates (DH and GS) and comparative analysis with the genomes of genotypes A1 and E (WB and Pig).</title>
        <authorList>
            <person name="Adam R.D."/>
            <person name="Dahlstrom E.W."/>
            <person name="Martens C.A."/>
            <person name="Bruno D.P."/>
            <person name="Barbian K.D."/>
            <person name="Ricklefs S.M."/>
            <person name="Hernandez M.M."/>
            <person name="Narla N.P."/>
            <person name="Patel R.B."/>
            <person name="Porcella S.F."/>
            <person name="Nash T.E."/>
        </authorList>
    </citation>
    <scope>NUCLEOTIDE SEQUENCE [LARGE SCALE GENOMIC DNA]</scope>
    <source>
        <strain evidence="2 3">DH</strain>
    </source>
</reference>
<protein>
    <submittedName>
        <fullName evidence="2">Uncharacterized protein</fullName>
    </submittedName>
</protein>
<dbReference type="VEuPathDB" id="GiardiaDB:GL50803_007396"/>
<dbReference type="Proteomes" id="UP000018320">
    <property type="component" value="Unassembled WGS sequence"/>
</dbReference>
<dbReference type="VEuPathDB" id="GiardiaDB:DHA2_7396"/>
<keyword evidence="1" id="KW-0175">Coiled coil</keyword>
<evidence type="ECO:0000313" key="2">
    <source>
        <dbReference type="EMBL" id="ESU38127.1"/>
    </source>
</evidence>
<evidence type="ECO:0000256" key="1">
    <source>
        <dbReference type="SAM" id="Coils"/>
    </source>
</evidence>
<dbReference type="VEuPathDB" id="GiardiaDB:GL50581_482"/>
<reference evidence="3" key="1">
    <citation type="submission" date="2012-02" db="EMBL/GenBank/DDBJ databases">
        <title>Genome sequencing of Giardia lamblia Genotypes A2 and B isolates (DH and GS) and comparative analysis with the genomes of Genotypes A1 and E (WB and Pig).</title>
        <authorList>
            <person name="Adam R."/>
            <person name="Dahlstrom E."/>
            <person name="Martens C."/>
            <person name="Bruno D."/>
            <person name="Barbian K."/>
            <person name="Porcella S.F."/>
            <person name="Nash T."/>
        </authorList>
    </citation>
    <scope>NUCLEOTIDE SEQUENCE</scope>
    <source>
        <strain evidence="3">DH</strain>
    </source>
</reference>
<sequence length="115" mass="13189">MNSNSKNKTMSCCGNRDVAPAIAPLSEDFFSRSVELILPGHSSDIRLVYENDQWQNAGIEKSVEYKSLLERCKVLEREKKELKAKYDEALRKLAILSLEHEKLQNATEIHIKKNI</sequence>
<dbReference type="VEuPathDB" id="GiardiaDB:QR46_0907"/>
<evidence type="ECO:0000313" key="3">
    <source>
        <dbReference type="Proteomes" id="UP000018320"/>
    </source>
</evidence>